<comment type="caution">
    <text evidence="1">The sequence shown here is derived from an EMBL/GenBank/DDBJ whole genome shotgun (WGS) entry which is preliminary data.</text>
</comment>
<reference evidence="1 2" key="1">
    <citation type="submission" date="2017-11" db="EMBL/GenBank/DDBJ databases">
        <title>Genomic Encyclopedia of Archaeal and Bacterial Type Strains, Phase II (KMG-II): From Individual Species to Whole Genera.</title>
        <authorList>
            <person name="Goeker M."/>
        </authorList>
    </citation>
    <scope>NUCLEOTIDE SEQUENCE [LARGE SCALE GENOMIC DNA]</scope>
    <source>
        <strain evidence="1 2">DSM 16400</strain>
    </source>
</reference>
<dbReference type="RefSeq" id="WP_100389458.1">
    <property type="nucleotide sequence ID" value="NZ_BMZU01000002.1"/>
</dbReference>
<accession>A0A2M9D2K6</accession>
<organism evidence="1 2">
    <name type="scientific">Salinibacterium amurskyense</name>
    <dbReference type="NCBI Taxonomy" id="205941"/>
    <lineage>
        <taxon>Bacteria</taxon>
        <taxon>Bacillati</taxon>
        <taxon>Actinomycetota</taxon>
        <taxon>Actinomycetes</taxon>
        <taxon>Micrococcales</taxon>
        <taxon>Microbacteriaceae</taxon>
        <taxon>Salinibacterium</taxon>
    </lineage>
</organism>
<keyword evidence="2" id="KW-1185">Reference proteome</keyword>
<dbReference type="Proteomes" id="UP000231742">
    <property type="component" value="Unassembled WGS sequence"/>
</dbReference>
<protein>
    <submittedName>
        <fullName evidence="1">Uncharacterized protein</fullName>
    </submittedName>
</protein>
<dbReference type="AlphaFoldDB" id="A0A2M9D2K6"/>
<proteinExistence type="predicted"/>
<evidence type="ECO:0000313" key="1">
    <source>
        <dbReference type="EMBL" id="PJJ78414.1"/>
    </source>
</evidence>
<gene>
    <name evidence="1" type="ORF">CLV85_1984</name>
</gene>
<dbReference type="EMBL" id="PGFH01000002">
    <property type="protein sequence ID" value="PJJ78414.1"/>
    <property type="molecule type" value="Genomic_DNA"/>
</dbReference>
<name>A0A2M9D2K6_9MICO</name>
<sequence>MTFPFLSSRLNTDDLSSLEWKTLWQCSINRAVLRENDEGHSLSFVDTPLGTGNHSAAIRLIAEGFLITSPGTPTGRFVDQHLPLGKILSPSRTGWRALRSPEAAAFKPTTRTELQGLRNDLDREDQDLRALWLLQLRAPVRFTPDGLLEGRGWWGDESKCREGIVALLDKGFAEKHGQELVITPSGVDALAQRPQLTSGFEALRRVYAEHHIDVGTPEHYEQFNVAKNQGLYVCSCGWYTIYDDPLSYRWAGEYPAGAHPAQLYDQQYLAVTREVEGKA</sequence>
<evidence type="ECO:0000313" key="2">
    <source>
        <dbReference type="Proteomes" id="UP000231742"/>
    </source>
</evidence>